<dbReference type="InterPro" id="IPR013786">
    <property type="entry name" value="AcylCoA_DH/ox_N"/>
</dbReference>
<evidence type="ECO:0000259" key="7">
    <source>
        <dbReference type="Pfam" id="PF00441"/>
    </source>
</evidence>
<comment type="caution">
    <text evidence="10">The sequence shown here is derived from an EMBL/GenBank/DDBJ whole genome shotgun (WGS) entry which is preliminary data.</text>
</comment>
<dbReference type="SUPFAM" id="SSF56645">
    <property type="entry name" value="Acyl-CoA dehydrogenase NM domain-like"/>
    <property type="match status" value="1"/>
</dbReference>
<dbReference type="InterPro" id="IPR046373">
    <property type="entry name" value="Acyl-CoA_Oxase/DH_mid-dom_sf"/>
</dbReference>
<evidence type="ECO:0000256" key="6">
    <source>
        <dbReference type="RuleBase" id="RU362125"/>
    </source>
</evidence>
<feature type="domain" description="Acyl-CoA dehydrogenase/oxidase C-terminal" evidence="7">
    <location>
        <begin position="233"/>
        <end position="375"/>
    </location>
</feature>
<dbReference type="Gene3D" id="1.10.540.10">
    <property type="entry name" value="Acyl-CoA dehydrogenase/oxidase, N-terminal domain"/>
    <property type="match status" value="1"/>
</dbReference>
<dbReference type="InterPro" id="IPR050741">
    <property type="entry name" value="Acyl-CoA_dehydrogenase"/>
</dbReference>
<dbReference type="Proteomes" id="UP000721954">
    <property type="component" value="Unassembled WGS sequence"/>
</dbReference>
<dbReference type="Gene3D" id="1.20.140.10">
    <property type="entry name" value="Butyryl-CoA Dehydrogenase, subunit A, domain 3"/>
    <property type="match status" value="1"/>
</dbReference>
<dbReference type="SUPFAM" id="SSF47203">
    <property type="entry name" value="Acyl-CoA dehydrogenase C-terminal domain-like"/>
    <property type="match status" value="1"/>
</dbReference>
<evidence type="ECO:0000256" key="5">
    <source>
        <dbReference type="ARBA" id="ARBA00023002"/>
    </source>
</evidence>
<evidence type="ECO:0000313" key="10">
    <source>
        <dbReference type="EMBL" id="MBO8203212.1"/>
    </source>
</evidence>
<evidence type="ECO:0000259" key="8">
    <source>
        <dbReference type="Pfam" id="PF02770"/>
    </source>
</evidence>
<evidence type="ECO:0000256" key="1">
    <source>
        <dbReference type="ARBA" id="ARBA00001974"/>
    </source>
</evidence>
<keyword evidence="11" id="KW-1185">Reference proteome</keyword>
<dbReference type="InterPro" id="IPR006091">
    <property type="entry name" value="Acyl-CoA_Oxase/DH_mid-dom"/>
</dbReference>
<evidence type="ECO:0000313" key="11">
    <source>
        <dbReference type="Proteomes" id="UP000721954"/>
    </source>
</evidence>
<accession>A0ABS3Y7T8</accession>
<dbReference type="RefSeq" id="WP_209214756.1">
    <property type="nucleotide sequence ID" value="NZ_JAFFZM010000036.1"/>
</dbReference>
<protein>
    <submittedName>
        <fullName evidence="10">Acyl-CoA/acyl-ACP dehydrogenase</fullName>
    </submittedName>
</protein>
<reference evidence="10 11" key="1">
    <citation type="submission" date="2021-02" db="EMBL/GenBank/DDBJ databases">
        <title>Streptomyces spirodelae sp. nov., isolated from duckweed.</title>
        <authorList>
            <person name="Saimee Y."/>
            <person name="Duangmal K."/>
        </authorList>
    </citation>
    <scope>NUCLEOTIDE SEQUENCE [LARGE SCALE GENOMIC DNA]</scope>
    <source>
        <strain evidence="10 11">DSM 42105</strain>
    </source>
</reference>
<keyword evidence="4 6" id="KW-0274">FAD</keyword>
<comment type="cofactor">
    <cofactor evidence="1 6">
        <name>FAD</name>
        <dbReference type="ChEBI" id="CHEBI:57692"/>
    </cofactor>
</comment>
<gene>
    <name evidence="10" type="ORF">JW613_33770</name>
</gene>
<evidence type="ECO:0000256" key="3">
    <source>
        <dbReference type="ARBA" id="ARBA00022630"/>
    </source>
</evidence>
<organism evidence="10 11">
    <name type="scientific">Streptomyces smyrnaeus</name>
    <dbReference type="NCBI Taxonomy" id="1387713"/>
    <lineage>
        <taxon>Bacteria</taxon>
        <taxon>Bacillati</taxon>
        <taxon>Actinomycetota</taxon>
        <taxon>Actinomycetes</taxon>
        <taxon>Kitasatosporales</taxon>
        <taxon>Streptomycetaceae</taxon>
        <taxon>Streptomyces</taxon>
    </lineage>
</organism>
<dbReference type="CDD" id="cd00567">
    <property type="entry name" value="ACAD"/>
    <property type="match status" value="1"/>
</dbReference>
<dbReference type="InterPro" id="IPR037069">
    <property type="entry name" value="AcylCoA_DH/ox_N_sf"/>
</dbReference>
<dbReference type="InterPro" id="IPR009100">
    <property type="entry name" value="AcylCoA_DH/oxidase_NM_dom_sf"/>
</dbReference>
<sequence>MTALIETDEQTALRTSVAALGKRYGRDYFAQVVADGTHTDALWEEAAKLGYLGVNLPEAYGGGGSGIAELSIVLEELGAAGCPLLMLVVSPAICGTVIARFGTQEQKRTWLPGLADGTRKMAFGITEPDAGSNSHRITTTARRDPATGEWLLTGRKVFISGVDIADATLIVGRTQDARTGKLKPCLFIVPRDAPGFSRNPIDMEIDAPEKQFELVLDEVRLPADALVGEEDAGLLQLFAGLNPERIMTAAFALGMARYAIGRALEYARTRQVWKEAIGAHQAIAHPLAQAHIEVECARLMTQKAARLYDAGDDVGAGEAANMAKYAAGEACVRAVDQSVHTLGGNGLTREYGLAALITASRVARIAPVSREMILNYVSHQTLGLPKSY</sequence>
<dbReference type="EMBL" id="JAFFZM010000036">
    <property type="protein sequence ID" value="MBO8203212.1"/>
    <property type="molecule type" value="Genomic_DNA"/>
</dbReference>
<evidence type="ECO:0000256" key="4">
    <source>
        <dbReference type="ARBA" id="ARBA00022827"/>
    </source>
</evidence>
<evidence type="ECO:0000259" key="9">
    <source>
        <dbReference type="Pfam" id="PF02771"/>
    </source>
</evidence>
<dbReference type="PANTHER" id="PTHR48083">
    <property type="entry name" value="MEDIUM-CHAIN SPECIFIC ACYL-COA DEHYDROGENASE, MITOCHONDRIAL-RELATED"/>
    <property type="match status" value="1"/>
</dbReference>
<keyword evidence="5 6" id="KW-0560">Oxidoreductase</keyword>
<dbReference type="Gene3D" id="2.40.110.10">
    <property type="entry name" value="Butyryl-CoA Dehydrogenase, subunit A, domain 2"/>
    <property type="match status" value="1"/>
</dbReference>
<feature type="domain" description="Acyl-CoA dehydrogenase/oxidase N-terminal" evidence="9">
    <location>
        <begin position="7"/>
        <end position="117"/>
    </location>
</feature>
<dbReference type="Pfam" id="PF02770">
    <property type="entry name" value="Acyl-CoA_dh_M"/>
    <property type="match status" value="1"/>
</dbReference>
<dbReference type="InterPro" id="IPR009075">
    <property type="entry name" value="AcylCo_DH/oxidase_C"/>
</dbReference>
<dbReference type="Pfam" id="PF02771">
    <property type="entry name" value="Acyl-CoA_dh_N"/>
    <property type="match status" value="1"/>
</dbReference>
<comment type="similarity">
    <text evidence="2 6">Belongs to the acyl-CoA dehydrogenase family.</text>
</comment>
<dbReference type="PIRSF" id="PIRSF016578">
    <property type="entry name" value="HsaA"/>
    <property type="match status" value="1"/>
</dbReference>
<dbReference type="PANTHER" id="PTHR48083:SF1">
    <property type="entry name" value="DEHYDROGENASE, PUTATIVE (AFU_ORTHOLOGUE AFUA_7G06510)-RELATED"/>
    <property type="match status" value="1"/>
</dbReference>
<dbReference type="InterPro" id="IPR036250">
    <property type="entry name" value="AcylCo_DH-like_C"/>
</dbReference>
<evidence type="ECO:0000256" key="2">
    <source>
        <dbReference type="ARBA" id="ARBA00009347"/>
    </source>
</evidence>
<proteinExistence type="inferred from homology"/>
<keyword evidence="3 6" id="KW-0285">Flavoprotein</keyword>
<dbReference type="GeneID" id="96263589"/>
<feature type="domain" description="Acyl-CoA oxidase/dehydrogenase middle" evidence="8">
    <location>
        <begin position="122"/>
        <end position="202"/>
    </location>
</feature>
<dbReference type="Pfam" id="PF00441">
    <property type="entry name" value="Acyl-CoA_dh_1"/>
    <property type="match status" value="1"/>
</dbReference>
<name>A0ABS3Y7T8_9ACTN</name>